<protein>
    <submittedName>
        <fullName evidence="2">Transposase for insertion sequence element IS702</fullName>
    </submittedName>
</protein>
<reference evidence="2 3" key="1">
    <citation type="journal article" date="2014" name="FEMS Microbiol. Lett.">
        <title>Draft genome sequences of three Holospora species (Holospora obtusa, Holospora undulata, and Holospora elegans), endonuclear symbiotic bacteria of the ciliate Paramecium caudatum.</title>
        <authorList>
            <person name="Dohra H."/>
            <person name="Tanaka K."/>
            <person name="Suzuki T."/>
            <person name="Fujishima M."/>
            <person name="Suzuki H."/>
        </authorList>
    </citation>
    <scope>NUCLEOTIDE SEQUENCE [LARGE SCALE GENOMIC DNA]</scope>
    <source>
        <strain evidence="2 3">F1</strain>
    </source>
</reference>
<gene>
    <name evidence="2" type="ORF">P618_200369</name>
</gene>
<evidence type="ECO:0000259" key="1">
    <source>
        <dbReference type="Pfam" id="PF13613"/>
    </source>
</evidence>
<dbReference type="Proteomes" id="UP000019112">
    <property type="component" value="Unassembled WGS sequence"/>
</dbReference>
<comment type="caution">
    <text evidence="2">The sequence shown here is derived from an EMBL/GenBank/DDBJ whole genome shotgun (WGS) entry which is preliminary data.</text>
</comment>
<feature type="domain" description="Transposase Helix-turn-helix" evidence="1">
    <location>
        <begin position="1"/>
        <end position="42"/>
    </location>
</feature>
<dbReference type="OrthoDB" id="9180614at2"/>
<dbReference type="eggNOG" id="ENOG5030I66">
    <property type="taxonomic scope" value="Bacteria"/>
</dbReference>
<dbReference type="AlphaFoldDB" id="W6THM5"/>
<proteinExistence type="predicted"/>
<organism evidence="2 3">
    <name type="scientific">Holospora obtusa F1</name>
    <dbReference type="NCBI Taxonomy" id="1399147"/>
    <lineage>
        <taxon>Bacteria</taxon>
        <taxon>Pseudomonadati</taxon>
        <taxon>Pseudomonadota</taxon>
        <taxon>Alphaproteobacteria</taxon>
        <taxon>Holosporales</taxon>
        <taxon>Holosporaceae</taxon>
        <taxon>Holospora</taxon>
    </lineage>
</organism>
<dbReference type="STRING" id="1399147.P618_200369"/>
<sequence>MALEYIREYHTYFHVNQSYGISKSSCYKGIKWVEDTLYQASKFCFPGRKALFKSNMECDVILDATETSIERQKKRVKNRSVKK</sequence>
<evidence type="ECO:0000313" key="3">
    <source>
        <dbReference type="Proteomes" id="UP000019112"/>
    </source>
</evidence>
<evidence type="ECO:0000313" key="2">
    <source>
        <dbReference type="EMBL" id="ETZ07440.1"/>
    </source>
</evidence>
<dbReference type="EMBL" id="AWTR02000044">
    <property type="protein sequence ID" value="ETZ07440.1"/>
    <property type="molecule type" value="Genomic_DNA"/>
</dbReference>
<accession>W6THM5</accession>
<dbReference type="InterPro" id="IPR027805">
    <property type="entry name" value="Transposase_HTH_dom"/>
</dbReference>
<name>W6THM5_HOLOB</name>
<keyword evidence="3" id="KW-1185">Reference proteome</keyword>
<dbReference type="Pfam" id="PF13613">
    <property type="entry name" value="HTH_Tnp_4"/>
    <property type="match status" value="1"/>
</dbReference>